<dbReference type="EMBL" id="KB008157">
    <property type="protein sequence ID" value="ELR11101.1"/>
    <property type="molecule type" value="Genomic_DNA"/>
</dbReference>
<dbReference type="VEuPathDB" id="AmoebaDB:ACA1_351290"/>
<evidence type="ECO:0000313" key="4">
    <source>
        <dbReference type="Proteomes" id="UP000011083"/>
    </source>
</evidence>
<feature type="transmembrane region" description="Helical" evidence="1">
    <location>
        <begin position="109"/>
        <end position="142"/>
    </location>
</feature>
<keyword evidence="2" id="KW-0732">Signal</keyword>
<keyword evidence="4" id="KW-1185">Reference proteome</keyword>
<keyword evidence="1" id="KW-0472">Membrane</keyword>
<feature type="chain" id="PRO_5003990304" description="Plexin repeat domain containing protein" evidence="2">
    <location>
        <begin position="24"/>
        <end position="151"/>
    </location>
</feature>
<gene>
    <name evidence="3" type="ORF">ACA1_351290</name>
</gene>
<protein>
    <recommendedName>
        <fullName evidence="5">Plexin repeat domain containing protein</fullName>
    </recommendedName>
</protein>
<accession>L8GG19</accession>
<dbReference type="GeneID" id="14911536"/>
<organism evidence="3 4">
    <name type="scientific">Acanthamoeba castellanii (strain ATCC 30010 / Neff)</name>
    <dbReference type="NCBI Taxonomy" id="1257118"/>
    <lineage>
        <taxon>Eukaryota</taxon>
        <taxon>Amoebozoa</taxon>
        <taxon>Discosea</taxon>
        <taxon>Longamoebia</taxon>
        <taxon>Centramoebida</taxon>
        <taxon>Acanthamoebidae</taxon>
        <taxon>Acanthamoeba</taxon>
    </lineage>
</organism>
<proteinExistence type="predicted"/>
<feature type="signal peptide" evidence="2">
    <location>
        <begin position="1"/>
        <end position="23"/>
    </location>
</feature>
<dbReference type="Proteomes" id="UP000011083">
    <property type="component" value="Unassembled WGS sequence"/>
</dbReference>
<sequence>MAFQRSTLLALLVLVVAALFAHAQEVDLTSAAGDTSLPVRAEDEPTAAVANCALAINCGQCKSSSCGWCGDSDSKGYCENCTEKDCKKPDSCNYKYYTHNICPSEIDDVLLGVGAIIGIVVGGVVGLCCLGAACLGLIYCLCCRRHGYHHL</sequence>
<name>L8GG19_ACACF</name>
<evidence type="ECO:0000256" key="1">
    <source>
        <dbReference type="SAM" id="Phobius"/>
    </source>
</evidence>
<evidence type="ECO:0008006" key="5">
    <source>
        <dbReference type="Google" id="ProtNLM"/>
    </source>
</evidence>
<evidence type="ECO:0000256" key="2">
    <source>
        <dbReference type="SAM" id="SignalP"/>
    </source>
</evidence>
<dbReference type="RefSeq" id="XP_004333114.1">
    <property type="nucleotide sequence ID" value="XM_004333066.1"/>
</dbReference>
<evidence type="ECO:0000313" key="3">
    <source>
        <dbReference type="EMBL" id="ELR11101.1"/>
    </source>
</evidence>
<keyword evidence="1" id="KW-0812">Transmembrane</keyword>
<dbReference type="KEGG" id="acan:ACA1_351290"/>
<reference evidence="3 4" key="1">
    <citation type="journal article" date="2013" name="Genome Biol.">
        <title>Genome of Acanthamoeba castellanii highlights extensive lateral gene transfer and early evolution of tyrosine kinase signaling.</title>
        <authorList>
            <person name="Clarke M."/>
            <person name="Lohan A.J."/>
            <person name="Liu B."/>
            <person name="Lagkouvardos I."/>
            <person name="Roy S."/>
            <person name="Zafar N."/>
            <person name="Bertelli C."/>
            <person name="Schilde C."/>
            <person name="Kianianmomeni A."/>
            <person name="Burglin T.R."/>
            <person name="Frech C."/>
            <person name="Turcotte B."/>
            <person name="Kopec K.O."/>
            <person name="Synnott J.M."/>
            <person name="Choo C."/>
            <person name="Paponov I."/>
            <person name="Finkler A."/>
            <person name="Soon Heng Tan C."/>
            <person name="Hutchins A.P."/>
            <person name="Weinmeier T."/>
            <person name="Rattei T."/>
            <person name="Chu J.S."/>
            <person name="Gimenez G."/>
            <person name="Irimia M."/>
            <person name="Rigden D.J."/>
            <person name="Fitzpatrick D.A."/>
            <person name="Lorenzo-Morales J."/>
            <person name="Bateman A."/>
            <person name="Chiu C.H."/>
            <person name="Tang P."/>
            <person name="Hegemann P."/>
            <person name="Fromm H."/>
            <person name="Raoult D."/>
            <person name="Greub G."/>
            <person name="Miranda-Saavedra D."/>
            <person name="Chen N."/>
            <person name="Nash P."/>
            <person name="Ginger M.L."/>
            <person name="Horn M."/>
            <person name="Schaap P."/>
            <person name="Caler L."/>
            <person name="Loftus B."/>
        </authorList>
    </citation>
    <scope>NUCLEOTIDE SEQUENCE [LARGE SCALE GENOMIC DNA]</scope>
    <source>
        <strain evidence="3 4">Neff</strain>
    </source>
</reference>
<keyword evidence="1" id="KW-1133">Transmembrane helix</keyword>
<dbReference type="AlphaFoldDB" id="L8GG19"/>